<dbReference type="GO" id="GO:0043041">
    <property type="term" value="P:amino acid activation for nonribosomal peptide biosynthetic process"/>
    <property type="evidence" value="ECO:0007669"/>
    <property type="project" value="TreeGrafter"/>
</dbReference>
<accession>A0A1I5AE24</accession>
<sequence length="125" mass="13743">MGIQHETPVAVLLEPGIEQIIAQIAILLVGGSCVPLDTTMPDDRLCFMLQDLQINLTLTIPQFQERTLPTDFIIINQDVLKSPETGHFPLVHGGKNHRTHILFTSGTTGRPKAVEIEAQGIIQLI</sequence>
<protein>
    <submittedName>
        <fullName evidence="2">AMP-binding enzyme</fullName>
    </submittedName>
</protein>
<evidence type="ECO:0000313" key="3">
    <source>
        <dbReference type="Proteomes" id="UP000199011"/>
    </source>
</evidence>
<dbReference type="STRING" id="53341.SAMN05421579_11147"/>
<dbReference type="AlphaFoldDB" id="A0A1I5AE24"/>
<dbReference type="Proteomes" id="UP000199011">
    <property type="component" value="Unassembled WGS sequence"/>
</dbReference>
<proteinExistence type="predicted"/>
<dbReference type="PANTHER" id="PTHR45527">
    <property type="entry name" value="NONRIBOSOMAL PEPTIDE SYNTHETASE"/>
    <property type="match status" value="1"/>
</dbReference>
<keyword evidence="3" id="KW-1185">Reference proteome</keyword>
<gene>
    <name evidence="2" type="ORF">SAMN05421579_11147</name>
</gene>
<reference evidence="3" key="1">
    <citation type="submission" date="2016-10" db="EMBL/GenBank/DDBJ databases">
        <authorList>
            <person name="Varghese N."/>
            <person name="Submissions S."/>
        </authorList>
    </citation>
    <scope>NUCLEOTIDE SEQUENCE [LARGE SCALE GENOMIC DNA]</scope>
    <source>
        <strain evidence="3">DSM 16522</strain>
    </source>
</reference>
<name>A0A1I5AE24_9GAMM</name>
<dbReference type="Gene3D" id="3.40.50.980">
    <property type="match status" value="1"/>
</dbReference>
<evidence type="ECO:0000259" key="1">
    <source>
        <dbReference type="Pfam" id="PF00501"/>
    </source>
</evidence>
<dbReference type="InterPro" id="IPR000873">
    <property type="entry name" value="AMP-dep_synth/lig_dom"/>
</dbReference>
<dbReference type="PROSITE" id="PS00455">
    <property type="entry name" value="AMP_BINDING"/>
    <property type="match status" value="1"/>
</dbReference>
<dbReference type="PANTHER" id="PTHR45527:SF1">
    <property type="entry name" value="FATTY ACID SYNTHASE"/>
    <property type="match status" value="1"/>
</dbReference>
<dbReference type="GO" id="GO:0044550">
    <property type="term" value="P:secondary metabolite biosynthetic process"/>
    <property type="evidence" value="ECO:0007669"/>
    <property type="project" value="TreeGrafter"/>
</dbReference>
<dbReference type="GO" id="GO:0031177">
    <property type="term" value="F:phosphopantetheine binding"/>
    <property type="evidence" value="ECO:0007669"/>
    <property type="project" value="TreeGrafter"/>
</dbReference>
<dbReference type="Pfam" id="PF00501">
    <property type="entry name" value="AMP-binding"/>
    <property type="match status" value="1"/>
</dbReference>
<evidence type="ECO:0000313" key="2">
    <source>
        <dbReference type="EMBL" id="SFN60715.1"/>
    </source>
</evidence>
<organism evidence="2 3">
    <name type="scientific">Xenorhabdus japonica</name>
    <dbReference type="NCBI Taxonomy" id="53341"/>
    <lineage>
        <taxon>Bacteria</taxon>
        <taxon>Pseudomonadati</taxon>
        <taxon>Pseudomonadota</taxon>
        <taxon>Gammaproteobacteria</taxon>
        <taxon>Enterobacterales</taxon>
        <taxon>Morganellaceae</taxon>
        <taxon>Xenorhabdus</taxon>
    </lineage>
</organism>
<dbReference type="GO" id="GO:0005737">
    <property type="term" value="C:cytoplasm"/>
    <property type="evidence" value="ECO:0007669"/>
    <property type="project" value="TreeGrafter"/>
</dbReference>
<dbReference type="InterPro" id="IPR020845">
    <property type="entry name" value="AMP-binding_CS"/>
</dbReference>
<dbReference type="EMBL" id="FOVO01000011">
    <property type="protein sequence ID" value="SFN60715.1"/>
    <property type="molecule type" value="Genomic_DNA"/>
</dbReference>
<dbReference type="SUPFAM" id="SSF56801">
    <property type="entry name" value="Acetyl-CoA synthetase-like"/>
    <property type="match status" value="1"/>
</dbReference>
<feature type="domain" description="AMP-dependent synthetase/ligase" evidence="1">
    <location>
        <begin position="2"/>
        <end position="123"/>
    </location>
</feature>